<evidence type="ECO:0008006" key="3">
    <source>
        <dbReference type="Google" id="ProtNLM"/>
    </source>
</evidence>
<comment type="caution">
    <text evidence="1">The sequence shown here is derived from an EMBL/GenBank/DDBJ whole genome shotgun (WGS) entry which is preliminary data.</text>
</comment>
<evidence type="ECO:0000313" key="2">
    <source>
        <dbReference type="Proteomes" id="UP000265703"/>
    </source>
</evidence>
<keyword evidence="2" id="KW-1185">Reference proteome</keyword>
<dbReference type="InterPro" id="IPR032675">
    <property type="entry name" value="LRR_dom_sf"/>
</dbReference>
<organism evidence="1 2">
    <name type="scientific">Glomus cerebriforme</name>
    <dbReference type="NCBI Taxonomy" id="658196"/>
    <lineage>
        <taxon>Eukaryota</taxon>
        <taxon>Fungi</taxon>
        <taxon>Fungi incertae sedis</taxon>
        <taxon>Mucoromycota</taxon>
        <taxon>Glomeromycotina</taxon>
        <taxon>Glomeromycetes</taxon>
        <taxon>Glomerales</taxon>
        <taxon>Glomeraceae</taxon>
        <taxon>Glomus</taxon>
    </lineage>
</organism>
<protein>
    <recommendedName>
        <fullName evidence="3">F-box domain-containing protein</fullName>
    </recommendedName>
</protein>
<accession>A0A397SUU6</accession>
<gene>
    <name evidence="1" type="ORF">C1645_771337</name>
</gene>
<proteinExistence type="predicted"/>
<sequence length="216" mass="24635">MNKTRGLTEDHVNSLSKSNCRIRFLCLYYNQGENISKVIAAFIKLAGENLNHLGTSTITNDSFTALTTYCPNLKRLQCEVSKLNYPILRDYLKTSSIIELFFHYNEYVCTPILPSLGEVIPSTVLLIRMTNAFSTKSLKSFVDNCKAPIEKWIIAGNNTLNHEHLKIILQFAKTKKSLRWIGTCHRSSWGFKEDKVFKELKNCGVLWTSGEVNSFL</sequence>
<evidence type="ECO:0000313" key="1">
    <source>
        <dbReference type="EMBL" id="RIA89823.1"/>
    </source>
</evidence>
<dbReference type="Gene3D" id="3.80.10.10">
    <property type="entry name" value="Ribonuclease Inhibitor"/>
    <property type="match status" value="1"/>
</dbReference>
<dbReference type="AlphaFoldDB" id="A0A397SUU6"/>
<name>A0A397SUU6_9GLOM</name>
<dbReference type="STRING" id="658196.A0A397SUU6"/>
<dbReference type="Proteomes" id="UP000265703">
    <property type="component" value="Unassembled WGS sequence"/>
</dbReference>
<dbReference type="EMBL" id="QKYT01000203">
    <property type="protein sequence ID" value="RIA89823.1"/>
    <property type="molecule type" value="Genomic_DNA"/>
</dbReference>
<reference evidence="1 2" key="1">
    <citation type="submission" date="2018-06" db="EMBL/GenBank/DDBJ databases">
        <title>Comparative genomics reveals the genomic features of Rhizophagus irregularis, R. cerebriforme, R. diaphanum and Gigaspora rosea, and their symbiotic lifestyle signature.</title>
        <authorList>
            <person name="Morin E."/>
            <person name="San Clemente H."/>
            <person name="Chen E.C.H."/>
            <person name="De La Providencia I."/>
            <person name="Hainaut M."/>
            <person name="Kuo A."/>
            <person name="Kohler A."/>
            <person name="Murat C."/>
            <person name="Tang N."/>
            <person name="Roy S."/>
            <person name="Loubradou J."/>
            <person name="Henrissat B."/>
            <person name="Grigoriev I.V."/>
            <person name="Corradi N."/>
            <person name="Roux C."/>
            <person name="Martin F.M."/>
        </authorList>
    </citation>
    <scope>NUCLEOTIDE SEQUENCE [LARGE SCALE GENOMIC DNA]</scope>
    <source>
        <strain evidence="1 2">DAOM 227022</strain>
    </source>
</reference>